<keyword evidence="4" id="KW-1185">Reference proteome</keyword>
<feature type="chain" id="PRO_5042917771" evidence="2">
    <location>
        <begin position="18"/>
        <end position="299"/>
    </location>
</feature>
<evidence type="ECO:0000313" key="4">
    <source>
        <dbReference type="Proteomes" id="UP001347796"/>
    </source>
</evidence>
<sequence length="299" mass="33655">MAKLGFICLALFVLIAATQVEVDGFKLRRFGTGFKKIIKDGIRFLFGRRQQPQTSPVRPAVLAPANSNTQVDVDEIKPTEAPVVNSPYKRTIIAIKQETSYGQYLYLRGGGPEGKPIDIRHRIAPEDQDSFYASTSQGDDHLDWGSNEINQGRYKDDITPQGTPMMWTTNDENYDSAVGQDGAGYYNINVQSGHYWLVDIDMDCSQTTDGWFEFKGYLTWDGQIPVENGWEKNFKTGSCQTEDGPQTFDKADPVANNHIGRCGEFNLVHFESSMCMIHSLADIEQWAKDFHGDEKTVEE</sequence>
<evidence type="ECO:0000256" key="2">
    <source>
        <dbReference type="SAM" id="SignalP"/>
    </source>
</evidence>
<name>A0AAN8JDD8_PATCE</name>
<evidence type="ECO:0000256" key="1">
    <source>
        <dbReference type="SAM" id="MobiDB-lite"/>
    </source>
</evidence>
<dbReference type="AlphaFoldDB" id="A0AAN8JDD8"/>
<comment type="caution">
    <text evidence="3">The sequence shown here is derived from an EMBL/GenBank/DDBJ whole genome shotgun (WGS) entry which is preliminary data.</text>
</comment>
<organism evidence="3 4">
    <name type="scientific">Patella caerulea</name>
    <name type="common">Rayed Mediterranean limpet</name>
    <dbReference type="NCBI Taxonomy" id="87958"/>
    <lineage>
        <taxon>Eukaryota</taxon>
        <taxon>Metazoa</taxon>
        <taxon>Spiralia</taxon>
        <taxon>Lophotrochozoa</taxon>
        <taxon>Mollusca</taxon>
        <taxon>Gastropoda</taxon>
        <taxon>Patellogastropoda</taxon>
        <taxon>Patelloidea</taxon>
        <taxon>Patellidae</taxon>
        <taxon>Patella</taxon>
    </lineage>
</organism>
<protein>
    <submittedName>
        <fullName evidence="3">Uncharacterized protein</fullName>
    </submittedName>
</protein>
<reference evidence="3 4" key="1">
    <citation type="submission" date="2024-01" db="EMBL/GenBank/DDBJ databases">
        <title>The genome of the rayed Mediterranean limpet Patella caerulea (Linnaeus, 1758).</title>
        <authorList>
            <person name="Anh-Thu Weber A."/>
            <person name="Halstead-Nussloch G."/>
        </authorList>
    </citation>
    <scope>NUCLEOTIDE SEQUENCE [LARGE SCALE GENOMIC DNA]</scope>
    <source>
        <strain evidence="3">AATW-2023a</strain>
        <tissue evidence="3">Whole specimen</tissue>
    </source>
</reference>
<proteinExistence type="predicted"/>
<keyword evidence="2" id="KW-0732">Signal</keyword>
<accession>A0AAN8JDD8</accession>
<dbReference type="Proteomes" id="UP001347796">
    <property type="component" value="Unassembled WGS sequence"/>
</dbReference>
<evidence type="ECO:0000313" key="3">
    <source>
        <dbReference type="EMBL" id="KAK6173073.1"/>
    </source>
</evidence>
<feature type="region of interest" description="Disordered" evidence="1">
    <location>
        <begin position="131"/>
        <end position="155"/>
    </location>
</feature>
<feature type="signal peptide" evidence="2">
    <location>
        <begin position="1"/>
        <end position="17"/>
    </location>
</feature>
<gene>
    <name evidence="3" type="ORF">SNE40_016602</name>
</gene>
<dbReference type="EMBL" id="JAZGQO010000011">
    <property type="protein sequence ID" value="KAK6173073.1"/>
    <property type="molecule type" value="Genomic_DNA"/>
</dbReference>